<dbReference type="GO" id="GO:0016192">
    <property type="term" value="P:vesicle-mediated transport"/>
    <property type="evidence" value="ECO:0007669"/>
    <property type="project" value="UniProtKB-ARBA"/>
</dbReference>
<keyword evidence="6" id="KW-0862">Zinc</keyword>
<keyword evidence="4 11" id="KW-0547">Nucleotide-binding</keyword>
<gene>
    <name evidence="16" type="primary">LOC115881547</name>
</gene>
<evidence type="ECO:0000256" key="2">
    <source>
        <dbReference type="ARBA" id="ARBA00022707"/>
    </source>
</evidence>
<evidence type="ECO:0000256" key="9">
    <source>
        <dbReference type="ARBA" id="ARBA00023288"/>
    </source>
</evidence>
<keyword evidence="15" id="KW-1185">Reference proteome</keyword>
<comment type="similarity">
    <text evidence="10">Belongs to the peptidase M67 family.</text>
</comment>
<evidence type="ECO:0000256" key="7">
    <source>
        <dbReference type="ARBA" id="ARBA00023049"/>
    </source>
</evidence>
<evidence type="ECO:0000256" key="1">
    <source>
        <dbReference type="ARBA" id="ARBA00022670"/>
    </source>
</evidence>
<dbReference type="FunFam" id="3.40.50.300:FF:000294">
    <property type="entry name" value="ADP-ribosylation factor-like protein 5A"/>
    <property type="match status" value="1"/>
</dbReference>
<evidence type="ECO:0000256" key="11">
    <source>
        <dbReference type="PIRSR" id="PIRSR606689-1"/>
    </source>
</evidence>
<dbReference type="GO" id="GO:0005525">
    <property type="term" value="F:GTP binding"/>
    <property type="evidence" value="ECO:0007669"/>
    <property type="project" value="UniProtKB-KW"/>
</dbReference>
<feature type="binding site" evidence="12">
    <location>
        <position position="784"/>
    </location>
    <ligand>
        <name>Mg(2+)</name>
        <dbReference type="ChEBI" id="CHEBI:18420"/>
    </ligand>
</feature>
<keyword evidence="3 12" id="KW-0479">Metal-binding</keyword>
<dbReference type="Pfam" id="PF01398">
    <property type="entry name" value="JAB"/>
    <property type="match status" value="1"/>
</dbReference>
<dbReference type="CDD" id="cd04153">
    <property type="entry name" value="Arl5_Arl8"/>
    <property type="match status" value="1"/>
</dbReference>
<feature type="region of interest" description="Disordered" evidence="13">
    <location>
        <begin position="570"/>
        <end position="602"/>
    </location>
</feature>
<dbReference type="Pfam" id="PF18755">
    <property type="entry name" value="RAMA"/>
    <property type="match status" value="1"/>
</dbReference>
<dbReference type="SUPFAM" id="SSF52540">
    <property type="entry name" value="P-loop containing nucleoside triphosphate hydrolases"/>
    <property type="match status" value="1"/>
</dbReference>
<dbReference type="GO" id="GO:0008237">
    <property type="term" value="F:metallopeptidase activity"/>
    <property type="evidence" value="ECO:0007669"/>
    <property type="project" value="UniProtKB-KW"/>
</dbReference>
<dbReference type="FunFam" id="3.40.140.10:FF:000053">
    <property type="entry name" value="MPN domain-containing protein CG4751"/>
    <property type="match status" value="1"/>
</dbReference>
<keyword evidence="1" id="KW-0645">Protease</keyword>
<sequence>MQSQLAAALLGHNTNATSTPNHLDDDEHNSFREEDTEVDQEEFDEEPEIEHPPETPAENGKPPVEVRQVVGKDPSNRTVTLQMLLSAGILKPGSGAMTIEYLGQKFVGDLLEDGKIRSQETDIVFASPSAWAIACKRFINPDKKSGCGWASVKYKGKKLDAYKNVWYKKKKEEEKQLEKEAQVANSLNLEQLLKSSTSVPTSTATSSHTTMFQRFVVKHNTIANRTLTHDANTMIECVPFSNLGKIQPFLISLHTNAALLMDFHCHLTKSEVCGYLAGHWEVNSHNLQITHAYPCRNTKADRTNAPQVEADIAKTIEREKLTLVGWYHSHPFAAAAPTLRDIDAQLDYQIKMRGAHDNSYTPCVGIIISPYNYENVSLESSIMAYWVIPPPEMKPNEYGRPMLMSYSVIQDSVLSPYIRDEITRCINYYEKESDFVNFTDKFIGNTLYIDKLKSTMISKFPRDESETDIWRFIRESLKCSSDEKEPLISVPSVTKSSHMLPSLNSSLGLNSGLGMLPTDISSLLFNAGKYSSPSSLLGLPDPMAHSTLAANNMFLQSNLFKMQELLKPFSPTGNSSGHSKSSKSHDHSKVHSSTPLKIPTDIKTTKPPDYSMDFLHFKDKMHFLSPELNIPKTSAKDFSSEYLANLTKATKHADFYVPNISITKTSSNTSMTTSASDYSLNLSRPSPTPSTESEEKPSKIPKMDLSSNMLDLSYPKTNASVASDTVSEAPTDLSMPENTVSETPEDAPLNLAGDMGLLFAKLWSLFGNEEHKIVIVGLDNAGKTTILYQFLMNEVVHTSPTIGSNVEEVVWRNIHFIMWDLGGQQSLRAAWSTYYTNTEFVIVVVDSTDRERLSVIREELYKMLAHEELSKAGVLVYANKQDVKGSMTASEISKELDLTSIKQQQWHIQSCCALTGEGLYQGLEWIANRLKKK</sequence>
<keyword evidence="2" id="KW-0519">Myristate</keyword>
<feature type="compositionally biased region" description="Polar residues" evidence="13">
    <location>
        <begin position="12"/>
        <end position="21"/>
    </location>
</feature>
<dbReference type="InterPro" id="IPR024156">
    <property type="entry name" value="Small_GTPase_ARF"/>
</dbReference>
<feature type="region of interest" description="Disordered" evidence="13">
    <location>
        <begin position="1"/>
        <end position="63"/>
    </location>
</feature>
<dbReference type="PROSITE" id="PS51417">
    <property type="entry name" value="ARF"/>
    <property type="match status" value="1"/>
</dbReference>
<keyword evidence="5" id="KW-0378">Hydrolase</keyword>
<feature type="binding site" evidence="11">
    <location>
        <begin position="777"/>
        <end position="784"/>
    </location>
    <ligand>
        <name>GTP</name>
        <dbReference type="ChEBI" id="CHEBI:37565"/>
    </ligand>
</feature>
<keyword evidence="8 11" id="KW-0342">GTP-binding</keyword>
<dbReference type="InterPro" id="IPR000555">
    <property type="entry name" value="JAMM/MPN+_dom"/>
</dbReference>
<dbReference type="KEGG" id="soy:115881547"/>
<dbReference type="AlphaFoldDB" id="A0A6J2XV73"/>
<dbReference type="InterPro" id="IPR040843">
    <property type="entry name" value="RAMA"/>
</dbReference>
<dbReference type="InterPro" id="IPR005225">
    <property type="entry name" value="Small_GTP-bd"/>
</dbReference>
<reference evidence="16" key="1">
    <citation type="submission" date="2025-08" db="UniProtKB">
        <authorList>
            <consortium name="RefSeq"/>
        </authorList>
    </citation>
    <scope>IDENTIFICATION</scope>
    <source>
        <tissue evidence="16">Gonads</tissue>
    </source>
</reference>
<feature type="region of interest" description="Disordered" evidence="13">
    <location>
        <begin position="721"/>
        <end position="745"/>
    </location>
</feature>
<evidence type="ECO:0000313" key="15">
    <source>
        <dbReference type="Proteomes" id="UP000504635"/>
    </source>
</evidence>
<proteinExistence type="inferred from homology"/>
<evidence type="ECO:0000256" key="3">
    <source>
        <dbReference type="ARBA" id="ARBA00022723"/>
    </source>
</evidence>
<evidence type="ECO:0000256" key="12">
    <source>
        <dbReference type="PIRSR" id="PIRSR606689-2"/>
    </source>
</evidence>
<feature type="compositionally biased region" description="Basic and acidic residues" evidence="13">
    <location>
        <begin position="22"/>
        <end position="33"/>
    </location>
</feature>
<feature type="binding site" evidence="11">
    <location>
        <begin position="879"/>
        <end position="882"/>
    </location>
    <ligand>
        <name>GTP</name>
        <dbReference type="ChEBI" id="CHEBI:37565"/>
    </ligand>
</feature>
<dbReference type="NCBIfam" id="TIGR00231">
    <property type="entry name" value="small_GTP"/>
    <property type="match status" value="1"/>
</dbReference>
<name>A0A6J2XV73_SITOR</name>
<evidence type="ECO:0000256" key="13">
    <source>
        <dbReference type="SAM" id="MobiDB-lite"/>
    </source>
</evidence>
<evidence type="ECO:0000256" key="10">
    <source>
        <dbReference type="ARBA" id="ARBA00061577"/>
    </source>
</evidence>
<dbReference type="SMART" id="SM00178">
    <property type="entry name" value="SAR"/>
    <property type="match status" value="1"/>
</dbReference>
<evidence type="ECO:0000259" key="14">
    <source>
        <dbReference type="PROSITE" id="PS50249"/>
    </source>
</evidence>
<dbReference type="PROSITE" id="PS50249">
    <property type="entry name" value="MPN"/>
    <property type="match status" value="1"/>
</dbReference>
<dbReference type="Gene3D" id="3.40.50.300">
    <property type="entry name" value="P-loop containing nucleotide triphosphate hydrolases"/>
    <property type="match status" value="1"/>
</dbReference>
<dbReference type="GO" id="GO:0003924">
    <property type="term" value="F:GTPase activity"/>
    <property type="evidence" value="ECO:0007669"/>
    <property type="project" value="InterPro"/>
</dbReference>
<organism evidence="15 16">
    <name type="scientific">Sitophilus oryzae</name>
    <name type="common">Rice weevil</name>
    <name type="synonym">Curculio oryzae</name>
    <dbReference type="NCBI Taxonomy" id="7048"/>
    <lineage>
        <taxon>Eukaryota</taxon>
        <taxon>Metazoa</taxon>
        <taxon>Ecdysozoa</taxon>
        <taxon>Arthropoda</taxon>
        <taxon>Hexapoda</taxon>
        <taxon>Insecta</taxon>
        <taxon>Pterygota</taxon>
        <taxon>Neoptera</taxon>
        <taxon>Endopterygota</taxon>
        <taxon>Coleoptera</taxon>
        <taxon>Polyphaga</taxon>
        <taxon>Cucujiformia</taxon>
        <taxon>Curculionidae</taxon>
        <taxon>Dryophthorinae</taxon>
        <taxon>Sitophilus</taxon>
    </lineage>
</organism>
<protein>
    <submittedName>
        <fullName evidence="16">Uncharacterized protein LOC115881547</fullName>
    </submittedName>
</protein>
<keyword evidence="12" id="KW-0460">Magnesium</keyword>
<feature type="binding site" evidence="12">
    <location>
        <position position="801"/>
    </location>
    <ligand>
        <name>Mg(2+)</name>
        <dbReference type="ChEBI" id="CHEBI:18420"/>
    </ligand>
</feature>
<dbReference type="SMART" id="SM00177">
    <property type="entry name" value="ARF"/>
    <property type="match status" value="1"/>
</dbReference>
<evidence type="ECO:0000256" key="5">
    <source>
        <dbReference type="ARBA" id="ARBA00022801"/>
    </source>
</evidence>
<dbReference type="RefSeq" id="XP_030754946.1">
    <property type="nucleotide sequence ID" value="XM_030899086.1"/>
</dbReference>
<feature type="compositionally biased region" description="Basic and acidic residues" evidence="13">
    <location>
        <begin position="693"/>
        <end position="702"/>
    </location>
</feature>
<dbReference type="GO" id="GO:0046872">
    <property type="term" value="F:metal ion binding"/>
    <property type="evidence" value="ECO:0007669"/>
    <property type="project" value="UniProtKB-KW"/>
</dbReference>
<dbReference type="Gene3D" id="3.40.140.10">
    <property type="entry name" value="Cytidine Deaminase, domain 2"/>
    <property type="match status" value="1"/>
</dbReference>
<dbReference type="OrthoDB" id="167806at2759"/>
<dbReference type="Proteomes" id="UP000504635">
    <property type="component" value="Unplaced"/>
</dbReference>
<dbReference type="InterPro" id="IPR006689">
    <property type="entry name" value="Small_GTPase_ARF/SAR"/>
</dbReference>
<dbReference type="GO" id="GO:0006508">
    <property type="term" value="P:proteolysis"/>
    <property type="evidence" value="ECO:0007669"/>
    <property type="project" value="UniProtKB-KW"/>
</dbReference>
<evidence type="ECO:0000313" key="16">
    <source>
        <dbReference type="RefSeq" id="XP_030754946.1"/>
    </source>
</evidence>
<feature type="binding site" evidence="11">
    <location>
        <position position="823"/>
    </location>
    <ligand>
        <name>GTP</name>
        <dbReference type="ChEBI" id="CHEBI:37565"/>
    </ligand>
</feature>
<keyword evidence="7" id="KW-0482">Metalloprotease</keyword>
<dbReference type="InterPro" id="IPR027417">
    <property type="entry name" value="P-loop_NTPase"/>
</dbReference>
<feature type="domain" description="MPN" evidence="14">
    <location>
        <begin position="251"/>
        <end position="387"/>
    </location>
</feature>
<dbReference type="InParanoid" id="A0A6J2XV73"/>
<accession>A0A6J2XV73</accession>
<dbReference type="SUPFAM" id="SSF102712">
    <property type="entry name" value="JAB1/MPN domain"/>
    <property type="match status" value="1"/>
</dbReference>
<feature type="compositionally biased region" description="Low complexity" evidence="13">
    <location>
        <begin position="666"/>
        <end position="676"/>
    </location>
</feature>
<dbReference type="GO" id="GO:0051649">
    <property type="term" value="P:establishment of localization in cell"/>
    <property type="evidence" value="ECO:0007669"/>
    <property type="project" value="UniProtKB-ARBA"/>
</dbReference>
<dbReference type="CDD" id="cd08067">
    <property type="entry name" value="MPN_2A_DUB"/>
    <property type="match status" value="1"/>
</dbReference>
<dbReference type="InterPro" id="IPR037518">
    <property type="entry name" value="MPN"/>
</dbReference>
<feature type="region of interest" description="Disordered" evidence="13">
    <location>
        <begin position="666"/>
        <end position="702"/>
    </location>
</feature>
<evidence type="ECO:0000256" key="6">
    <source>
        <dbReference type="ARBA" id="ARBA00022833"/>
    </source>
</evidence>
<dbReference type="GO" id="GO:0048731">
    <property type="term" value="P:system development"/>
    <property type="evidence" value="ECO:0007669"/>
    <property type="project" value="UniProtKB-ARBA"/>
</dbReference>
<dbReference type="GO" id="GO:1903292">
    <property type="term" value="P:protein localization to Golgi membrane"/>
    <property type="evidence" value="ECO:0007669"/>
    <property type="project" value="UniProtKB-ARBA"/>
</dbReference>
<dbReference type="GeneID" id="115881547"/>
<dbReference type="PRINTS" id="PR00328">
    <property type="entry name" value="SAR1GTPBP"/>
</dbReference>
<feature type="compositionally biased region" description="Acidic residues" evidence="13">
    <location>
        <begin position="34"/>
        <end position="48"/>
    </location>
</feature>
<evidence type="ECO:0000256" key="8">
    <source>
        <dbReference type="ARBA" id="ARBA00023134"/>
    </source>
</evidence>
<keyword evidence="9" id="KW-0449">Lipoprotein</keyword>
<dbReference type="PANTHER" id="PTHR11711">
    <property type="entry name" value="ADP RIBOSYLATION FACTOR-RELATED"/>
    <property type="match status" value="1"/>
</dbReference>
<dbReference type="Pfam" id="PF00025">
    <property type="entry name" value="Arf"/>
    <property type="match status" value="1"/>
</dbReference>
<evidence type="ECO:0000256" key="4">
    <source>
        <dbReference type="ARBA" id="ARBA00022741"/>
    </source>
</evidence>